<dbReference type="Pfam" id="PF13185">
    <property type="entry name" value="GAF_2"/>
    <property type="match status" value="1"/>
</dbReference>
<dbReference type="SMART" id="SM00267">
    <property type="entry name" value="GGDEF"/>
    <property type="match status" value="1"/>
</dbReference>
<feature type="domain" description="EAL" evidence="4">
    <location>
        <begin position="629"/>
        <end position="883"/>
    </location>
</feature>
<evidence type="ECO:0008006" key="8">
    <source>
        <dbReference type="Google" id="ProtNLM"/>
    </source>
</evidence>
<evidence type="ECO:0000259" key="5">
    <source>
        <dbReference type="PROSITE" id="PS50887"/>
    </source>
</evidence>
<dbReference type="InterPro" id="IPR001633">
    <property type="entry name" value="EAL_dom"/>
</dbReference>
<protein>
    <recommendedName>
        <fullName evidence="8">PAS domain S-box-containing protein/diguanylate cyclase (GGDEF)-like protein</fullName>
    </recommendedName>
</protein>
<dbReference type="PROSITE" id="PS50887">
    <property type="entry name" value="GGDEF"/>
    <property type="match status" value="1"/>
</dbReference>
<accession>A0ABQ2Y075</accession>
<dbReference type="RefSeq" id="WP_189357101.1">
    <property type="nucleotide sequence ID" value="NZ_BMYU01000004.1"/>
</dbReference>
<dbReference type="SMART" id="SM00091">
    <property type="entry name" value="PAS"/>
    <property type="match status" value="2"/>
</dbReference>
<feature type="domain" description="PAC" evidence="3">
    <location>
        <begin position="402"/>
        <end position="455"/>
    </location>
</feature>
<dbReference type="PROSITE" id="PS50112">
    <property type="entry name" value="PAS"/>
    <property type="match status" value="1"/>
</dbReference>
<dbReference type="Pfam" id="PF00563">
    <property type="entry name" value="EAL"/>
    <property type="match status" value="1"/>
</dbReference>
<dbReference type="PANTHER" id="PTHR44757:SF2">
    <property type="entry name" value="BIOFILM ARCHITECTURE MAINTENANCE PROTEIN MBAA"/>
    <property type="match status" value="1"/>
</dbReference>
<dbReference type="InterPro" id="IPR012226">
    <property type="entry name" value="Diguanyl_cyclase/Pdiesterase"/>
</dbReference>
<dbReference type="SUPFAM" id="SSF55073">
    <property type="entry name" value="Nucleotide cyclase"/>
    <property type="match status" value="1"/>
</dbReference>
<keyword evidence="7" id="KW-1185">Reference proteome</keyword>
<dbReference type="InterPro" id="IPR000014">
    <property type="entry name" value="PAS"/>
</dbReference>
<dbReference type="SUPFAM" id="SSF55781">
    <property type="entry name" value="GAF domain-like"/>
    <property type="match status" value="1"/>
</dbReference>
<dbReference type="InterPro" id="IPR000160">
    <property type="entry name" value="GGDEF_dom"/>
</dbReference>
<evidence type="ECO:0000259" key="2">
    <source>
        <dbReference type="PROSITE" id="PS50112"/>
    </source>
</evidence>
<dbReference type="InterPro" id="IPR029016">
    <property type="entry name" value="GAF-like_dom_sf"/>
</dbReference>
<dbReference type="PANTHER" id="PTHR44757">
    <property type="entry name" value="DIGUANYLATE CYCLASE DGCP"/>
    <property type="match status" value="1"/>
</dbReference>
<dbReference type="Pfam" id="PF00990">
    <property type="entry name" value="GGDEF"/>
    <property type="match status" value="1"/>
</dbReference>
<evidence type="ECO:0000259" key="3">
    <source>
        <dbReference type="PROSITE" id="PS50113"/>
    </source>
</evidence>
<feature type="domain" description="GGDEF" evidence="5">
    <location>
        <begin position="487"/>
        <end position="620"/>
    </location>
</feature>
<feature type="domain" description="PAS" evidence="2">
    <location>
        <begin position="323"/>
        <end position="398"/>
    </location>
</feature>
<evidence type="ECO:0000259" key="4">
    <source>
        <dbReference type="PROSITE" id="PS50883"/>
    </source>
</evidence>
<dbReference type="Gene3D" id="3.30.450.20">
    <property type="entry name" value="PAS domain"/>
    <property type="match status" value="2"/>
</dbReference>
<name>A0ABQ2Y075_9BURK</name>
<dbReference type="Gene3D" id="3.30.450.40">
    <property type="match status" value="1"/>
</dbReference>
<dbReference type="NCBIfam" id="TIGR00254">
    <property type="entry name" value="GGDEF"/>
    <property type="match status" value="1"/>
</dbReference>
<dbReference type="EMBL" id="BMYU01000004">
    <property type="protein sequence ID" value="GGX42046.1"/>
    <property type="molecule type" value="Genomic_DNA"/>
</dbReference>
<dbReference type="Pfam" id="PF13188">
    <property type="entry name" value="PAS_8"/>
    <property type="match status" value="1"/>
</dbReference>
<sequence>MIPVNTSKNTPVPPSEIRSEWHPGLLQLLPDAVYVLTDQRISFANPAGLELLKAESLTQILGLRPEEFLIAQHHQTVRQLFEIGKNERIPGPQYFQCKALDGSRIDLEIYSRGFVLDNTPAILITARKQRSSPAAYPIMISSQHPSSRVHEALHHEKEILEMIALDKPLTDILEDVCDRMERLLDNGAMCAISLYQPEDGLLRLGAGPSLPESFTRALSVLPVGTMHGCSAEAVFYDRITIVQDISLSPSWENLKSVASSAGIRAAWSLPIRTAFSNVLGSVDVYYDYEHHPNDDEQSMITDASDLIGLAIDKKNMEQSLEESEERYRSVVTNLTEGIMVIGAKGQILTSNPSALKILKIDHPETSEKTQRYFRRLFTEDGTTVDSGNDPASRVFRNGEPILDLTLGVELQDNSVVWLQINCLPIIRKSGDTVSSVLVSFTDTTEMRATQQQLNYMASYDALTGLPNRHYLNQRLNKAISEAAQQQQKVALMFLDLDRFKNVNDTAGHAAGDALLREVAQRLRLCVNEQHLLARLGGDEFVIVVENLRDAAQVRAIGDQVLQQLHIPFVIDNKEYHLGTSIGISIYPHDGSDVSELMRCADSAMYHAKECGKNNYQFFTTELNVRAQHRYTIESSLRRALNEQEFEVYYQPKIAMHTGQIIGAEALIRWNMPGMGLTSPAEFIPIAEELGLILPIGRWVLEQACLQTMQWRLQTGSDLTISVNISPKQFADHALPGFIAATLERTGLPGMALQLEITEGLLMSDPEQLLPVFNALRALGVSISLDDFGTGFSSLSYLQRFPIDNLKIDRSFIHQIPGHQDSIALTQAIIAMASALKMRVTAEGVETEAQLRFLSETGCHDLQGYYFSPPVTAQEFSKLLARKPA</sequence>
<dbReference type="CDD" id="cd01949">
    <property type="entry name" value="GGDEF"/>
    <property type="match status" value="1"/>
</dbReference>
<dbReference type="InterPro" id="IPR029787">
    <property type="entry name" value="Nucleotide_cyclase"/>
</dbReference>
<dbReference type="PIRSF" id="PIRSF005925">
    <property type="entry name" value="Dos"/>
    <property type="match status" value="1"/>
</dbReference>
<dbReference type="PROSITE" id="PS50113">
    <property type="entry name" value="PAC"/>
    <property type="match status" value="1"/>
</dbReference>
<evidence type="ECO:0000313" key="7">
    <source>
        <dbReference type="Proteomes" id="UP000653343"/>
    </source>
</evidence>
<reference evidence="7" key="1">
    <citation type="journal article" date="2019" name="Int. J. Syst. Evol. Microbiol.">
        <title>The Global Catalogue of Microorganisms (GCM) 10K type strain sequencing project: providing services to taxonomists for standard genome sequencing and annotation.</title>
        <authorList>
            <consortium name="The Broad Institute Genomics Platform"/>
            <consortium name="The Broad Institute Genome Sequencing Center for Infectious Disease"/>
            <person name="Wu L."/>
            <person name="Ma J."/>
        </authorList>
    </citation>
    <scope>NUCLEOTIDE SEQUENCE [LARGE SCALE GENOMIC DNA]</scope>
    <source>
        <strain evidence="7">KCTC 23917</strain>
    </source>
</reference>
<dbReference type="InterPro" id="IPR003018">
    <property type="entry name" value="GAF"/>
</dbReference>
<dbReference type="InterPro" id="IPR000700">
    <property type="entry name" value="PAS-assoc_C"/>
</dbReference>
<comment type="caution">
    <text evidence="6">The sequence shown here is derived from an EMBL/GenBank/DDBJ whole genome shotgun (WGS) entry which is preliminary data.</text>
</comment>
<evidence type="ECO:0000256" key="1">
    <source>
        <dbReference type="SAM" id="Coils"/>
    </source>
</evidence>
<dbReference type="InterPro" id="IPR035919">
    <property type="entry name" value="EAL_sf"/>
</dbReference>
<dbReference type="InterPro" id="IPR052155">
    <property type="entry name" value="Biofilm_reg_signaling"/>
</dbReference>
<feature type="coiled-coil region" evidence="1">
    <location>
        <begin position="306"/>
        <end position="333"/>
    </location>
</feature>
<dbReference type="PROSITE" id="PS50883">
    <property type="entry name" value="EAL"/>
    <property type="match status" value="1"/>
</dbReference>
<dbReference type="Gene3D" id="3.20.20.450">
    <property type="entry name" value="EAL domain"/>
    <property type="match status" value="1"/>
</dbReference>
<dbReference type="CDD" id="cd01948">
    <property type="entry name" value="EAL"/>
    <property type="match status" value="1"/>
</dbReference>
<dbReference type="InterPro" id="IPR035965">
    <property type="entry name" value="PAS-like_dom_sf"/>
</dbReference>
<dbReference type="Pfam" id="PF13426">
    <property type="entry name" value="PAS_9"/>
    <property type="match status" value="1"/>
</dbReference>
<dbReference type="SMART" id="SM00052">
    <property type="entry name" value="EAL"/>
    <property type="match status" value="1"/>
</dbReference>
<dbReference type="SUPFAM" id="SSF141868">
    <property type="entry name" value="EAL domain-like"/>
    <property type="match status" value="1"/>
</dbReference>
<evidence type="ECO:0000313" key="6">
    <source>
        <dbReference type="EMBL" id="GGX42046.1"/>
    </source>
</evidence>
<dbReference type="SUPFAM" id="SSF55785">
    <property type="entry name" value="PYP-like sensor domain (PAS domain)"/>
    <property type="match status" value="2"/>
</dbReference>
<dbReference type="Proteomes" id="UP000653343">
    <property type="component" value="Unassembled WGS sequence"/>
</dbReference>
<keyword evidence="1" id="KW-0175">Coiled coil</keyword>
<dbReference type="InterPro" id="IPR043128">
    <property type="entry name" value="Rev_trsase/Diguanyl_cyclase"/>
</dbReference>
<dbReference type="Gene3D" id="3.30.70.270">
    <property type="match status" value="1"/>
</dbReference>
<proteinExistence type="predicted"/>
<organism evidence="6 7">
    <name type="scientific">Undibacterium squillarum</name>
    <dbReference type="NCBI Taxonomy" id="1131567"/>
    <lineage>
        <taxon>Bacteria</taxon>
        <taxon>Pseudomonadati</taxon>
        <taxon>Pseudomonadota</taxon>
        <taxon>Betaproteobacteria</taxon>
        <taxon>Burkholderiales</taxon>
        <taxon>Oxalobacteraceae</taxon>
        <taxon>Undibacterium</taxon>
    </lineage>
</organism>
<gene>
    <name evidence="6" type="ORF">GCM10010946_20720</name>
</gene>